<feature type="region of interest" description="Disordered" evidence="1">
    <location>
        <begin position="35"/>
        <end position="203"/>
    </location>
</feature>
<evidence type="ECO:0000256" key="1">
    <source>
        <dbReference type="SAM" id="MobiDB-lite"/>
    </source>
</evidence>
<keyword evidence="3" id="KW-1185">Reference proteome</keyword>
<evidence type="ECO:0008006" key="4">
    <source>
        <dbReference type="Google" id="ProtNLM"/>
    </source>
</evidence>
<name>A0A6A6ZVC3_9PLEO</name>
<protein>
    <recommendedName>
        <fullName evidence="4">C2H2-type domain-containing protein</fullName>
    </recommendedName>
</protein>
<feature type="compositionally biased region" description="Low complexity" evidence="1">
    <location>
        <begin position="47"/>
        <end position="64"/>
    </location>
</feature>
<organism evidence="2 3">
    <name type="scientific">Ophiobolus disseminans</name>
    <dbReference type="NCBI Taxonomy" id="1469910"/>
    <lineage>
        <taxon>Eukaryota</taxon>
        <taxon>Fungi</taxon>
        <taxon>Dikarya</taxon>
        <taxon>Ascomycota</taxon>
        <taxon>Pezizomycotina</taxon>
        <taxon>Dothideomycetes</taxon>
        <taxon>Pleosporomycetidae</taxon>
        <taxon>Pleosporales</taxon>
        <taxon>Pleosporineae</taxon>
        <taxon>Phaeosphaeriaceae</taxon>
        <taxon>Ophiobolus</taxon>
    </lineage>
</organism>
<evidence type="ECO:0000313" key="2">
    <source>
        <dbReference type="EMBL" id="KAF2824776.1"/>
    </source>
</evidence>
<feature type="compositionally biased region" description="Basic and acidic residues" evidence="1">
    <location>
        <begin position="116"/>
        <end position="127"/>
    </location>
</feature>
<reference evidence="2" key="1">
    <citation type="journal article" date="2020" name="Stud. Mycol.">
        <title>101 Dothideomycetes genomes: a test case for predicting lifestyles and emergence of pathogens.</title>
        <authorList>
            <person name="Haridas S."/>
            <person name="Albert R."/>
            <person name="Binder M."/>
            <person name="Bloem J."/>
            <person name="Labutti K."/>
            <person name="Salamov A."/>
            <person name="Andreopoulos B."/>
            <person name="Baker S."/>
            <person name="Barry K."/>
            <person name="Bills G."/>
            <person name="Bluhm B."/>
            <person name="Cannon C."/>
            <person name="Castanera R."/>
            <person name="Culley D."/>
            <person name="Daum C."/>
            <person name="Ezra D."/>
            <person name="Gonzalez J."/>
            <person name="Henrissat B."/>
            <person name="Kuo A."/>
            <person name="Liang C."/>
            <person name="Lipzen A."/>
            <person name="Lutzoni F."/>
            <person name="Magnuson J."/>
            <person name="Mondo S."/>
            <person name="Nolan M."/>
            <person name="Ohm R."/>
            <person name="Pangilinan J."/>
            <person name="Park H.-J."/>
            <person name="Ramirez L."/>
            <person name="Alfaro M."/>
            <person name="Sun H."/>
            <person name="Tritt A."/>
            <person name="Yoshinaga Y."/>
            <person name="Zwiers L.-H."/>
            <person name="Turgeon B."/>
            <person name="Goodwin S."/>
            <person name="Spatafora J."/>
            <person name="Crous P."/>
            <person name="Grigoriev I."/>
        </authorList>
    </citation>
    <scope>NUCLEOTIDE SEQUENCE</scope>
    <source>
        <strain evidence="2">CBS 113818</strain>
    </source>
</reference>
<sequence>MSTQYPSVQPPQGFQYVLYPDGKWYCVQYTNTRPDAQHGTGGQQNRSTTSGYSQSSSGYDQSTGRNVASQPRQRESLAPSSGSQASAGRVDHRITTYEGEVATSHPDKVTFYPPAPHRELNQRERRQQVPASQIGPRASESPNNAAAVNTGSGGTTRNDPAAWVQEFAASSSNSTGAHSRHIEPHRGAAPPVNTSTSSQDASAQNSLTEIGKIFYNAKTQEIVHKCTVDGCTGKTIKRAVDFKRHHNKYHGGSVLDCPIAECFYSEGRRDKLIEHCRKKHGLDYATWCLDQTEL</sequence>
<feature type="compositionally biased region" description="Polar residues" evidence="1">
    <location>
        <begin position="192"/>
        <end position="203"/>
    </location>
</feature>
<evidence type="ECO:0000313" key="3">
    <source>
        <dbReference type="Proteomes" id="UP000799424"/>
    </source>
</evidence>
<proteinExistence type="predicted"/>
<dbReference type="Proteomes" id="UP000799424">
    <property type="component" value="Unassembled WGS sequence"/>
</dbReference>
<feature type="compositionally biased region" description="Polar residues" evidence="1">
    <location>
        <begin position="168"/>
        <end position="177"/>
    </location>
</feature>
<gene>
    <name evidence="2" type="ORF">CC86DRAFT_456785</name>
</gene>
<dbReference type="EMBL" id="MU006229">
    <property type="protein sequence ID" value="KAF2824776.1"/>
    <property type="molecule type" value="Genomic_DNA"/>
</dbReference>
<accession>A0A6A6ZVC3</accession>
<feature type="compositionally biased region" description="Polar residues" evidence="1">
    <location>
        <begin position="140"/>
        <end position="158"/>
    </location>
</feature>
<dbReference type="AlphaFoldDB" id="A0A6A6ZVC3"/>
<dbReference type="OrthoDB" id="2687452at2759"/>